<name>A0ABT6M6I1_9NOCA</name>
<dbReference type="Proteomes" id="UP001160334">
    <property type="component" value="Unassembled WGS sequence"/>
</dbReference>
<keyword evidence="1" id="KW-0812">Transmembrane</keyword>
<proteinExistence type="predicted"/>
<accession>A0ABT6M6I1</accession>
<keyword evidence="3" id="KW-1185">Reference proteome</keyword>
<comment type="caution">
    <text evidence="2">The sequence shown here is derived from an EMBL/GenBank/DDBJ whole genome shotgun (WGS) entry which is preliminary data.</text>
</comment>
<reference evidence="2 3" key="1">
    <citation type="submission" date="2023-04" db="EMBL/GenBank/DDBJ databases">
        <title>Forest soil microbial communities from Buena Vista Peninsula, Colon Province, Panama.</title>
        <authorList>
            <person name="Bouskill N."/>
        </authorList>
    </citation>
    <scope>NUCLEOTIDE SEQUENCE [LARGE SCALE GENOMIC DNA]</scope>
    <source>
        <strain evidence="2 3">CFH S0262</strain>
    </source>
</reference>
<sequence>MVGAQRVSLTLALIAFLTGVVYLGPSFWVDRRTGEGQQLGIVETIDSWGPVWPVLFIAAALVLAASALSRRYVGYTHAVVAGVWGFYGTAVLMSAVYAEPPLPVLSGGIALGAALLHLAMIRTWADLGVK</sequence>
<protein>
    <submittedName>
        <fullName evidence="2">Uncharacterized protein</fullName>
    </submittedName>
</protein>
<feature type="transmembrane region" description="Helical" evidence="1">
    <location>
        <begin position="47"/>
        <end position="68"/>
    </location>
</feature>
<gene>
    <name evidence="2" type="ORF">M2280_000739</name>
</gene>
<keyword evidence="1" id="KW-1133">Transmembrane helix</keyword>
<evidence type="ECO:0000313" key="2">
    <source>
        <dbReference type="EMBL" id="MDH6279530.1"/>
    </source>
</evidence>
<evidence type="ECO:0000256" key="1">
    <source>
        <dbReference type="SAM" id="Phobius"/>
    </source>
</evidence>
<dbReference type="EMBL" id="JARXVC010000002">
    <property type="protein sequence ID" value="MDH6279530.1"/>
    <property type="molecule type" value="Genomic_DNA"/>
</dbReference>
<dbReference type="RefSeq" id="WP_280758930.1">
    <property type="nucleotide sequence ID" value="NZ_JARXVC010000002.1"/>
</dbReference>
<keyword evidence="1" id="KW-0472">Membrane</keyword>
<organism evidence="2 3">
    <name type="scientific">Prescottella agglutinans</name>
    <dbReference type="NCBI Taxonomy" id="1644129"/>
    <lineage>
        <taxon>Bacteria</taxon>
        <taxon>Bacillati</taxon>
        <taxon>Actinomycetota</taxon>
        <taxon>Actinomycetes</taxon>
        <taxon>Mycobacteriales</taxon>
        <taxon>Nocardiaceae</taxon>
        <taxon>Prescottella</taxon>
    </lineage>
</organism>
<evidence type="ECO:0000313" key="3">
    <source>
        <dbReference type="Proteomes" id="UP001160334"/>
    </source>
</evidence>
<feature type="transmembrane region" description="Helical" evidence="1">
    <location>
        <begin position="75"/>
        <end position="98"/>
    </location>
</feature>
<feature type="transmembrane region" description="Helical" evidence="1">
    <location>
        <begin position="104"/>
        <end position="125"/>
    </location>
</feature>